<dbReference type="PANTHER" id="PTHR32063">
    <property type="match status" value="1"/>
</dbReference>
<name>A0A643FCG0_IDEDE</name>
<dbReference type="Gene3D" id="3.30.2090.10">
    <property type="entry name" value="Multidrug efflux transporter AcrB TolC docking domain, DN and DC subdomains"/>
    <property type="match status" value="2"/>
</dbReference>
<dbReference type="GO" id="GO:0042910">
    <property type="term" value="F:xenobiotic transmembrane transporter activity"/>
    <property type="evidence" value="ECO:0007669"/>
    <property type="project" value="TreeGrafter"/>
</dbReference>
<sequence>MEPTQEPRRERFNVSRWALEHAPLTRYLMVVLMVLGLFAYFQLGQDEDPPFTFRAMVVQAYWPGATAQQVAEQVTDKIERTLQEVPYADTIRSYTKPGESLTLFQVKDSTPPKEVSEAWYQVRKRIGDMAPTLPSGVQGPYFNDDFGDVYGSIFALSADGFSDEELRVFAEDVRSRLLRVPSVAKVALFGVQAEEVKVEISARRLAQLGLDMNQVVSQLNAQNAVQAAGVVDTGSRNVQIRVEGALDSIDALRQMPIRAVNPTTGVASTIKLGDIADIHRGYVDPPTTLVRFQGHPVVALGVSMAKGGDIIALGEALQKEVKAIQAELPVGVTLGQIQNQPEAVSHSINEFVHVLIEAVVVVLAVSFLSLGLHTRPLRIDVWPGLVVAITIPLVLAITFVTMFYWGVGLHKISLGSLIVALGLLVDDAIIAVEMMVRKLEEGYDRLHAATHAYEVTSMPMLTGTLITATGFLPIGMAKSTVGEYTFAMFAVTAAALVISWVVSVYFVPYLGAWLLRTKAVHAEGGEHELFDTPFYNRFRAAVNWCVGHRWWTIGITVLVFVLGVAGMGRVQQQFFPDSSRPEILVDLWLPEGSTIQDSERVARRFEQRMLQEQGLASVAEWVGRGVPRFYLPLDEIFPQTNVSQFILLSKDLAAREALRKRLPELLATEFPEVRGRVKLLPNGPPVAYPVQFRVLGDDTQAVRHWADEVKALMRADARMRGVNDNWNEPVRAVHLSVDQDKARALGVTSQSIAQATQTLYSGRTIGQYREKDRLIGIVLRQPPEERHSVSQLESTYVATSSGRAIPLGQIAHWEQGWEPGVLWRDARKYAITVQGDVIEGVQGATVSMALWPQLQALQQRMPPDMRIELAGAVEESAKGQGSIMVGLPVMAFLMLTLLMLQLQSFSRAMLVVLTAPLGIAGVAAALLLLDRPFGFVAMLGFIALVGMIMRNSVILIDQIEQDRLRGVPAWEAIVESAVRRFRPIVLTAAAAVLAMIPLSRSVFWGPMAVAIMGGLIAATALTLLALPAMYAAWFRVRHPSAEAFKPVA</sequence>
<feature type="transmembrane region" description="Helical" evidence="1">
    <location>
        <begin position="24"/>
        <end position="43"/>
    </location>
</feature>
<organism evidence="2 3">
    <name type="scientific">Ideonella dechloratans</name>
    <dbReference type="NCBI Taxonomy" id="36863"/>
    <lineage>
        <taxon>Bacteria</taxon>
        <taxon>Pseudomonadati</taxon>
        <taxon>Pseudomonadota</taxon>
        <taxon>Betaproteobacteria</taxon>
        <taxon>Burkholderiales</taxon>
        <taxon>Sphaerotilaceae</taxon>
        <taxon>Ideonella</taxon>
    </lineage>
</organism>
<feature type="transmembrane region" description="Helical" evidence="1">
    <location>
        <begin position="384"/>
        <end position="406"/>
    </location>
</feature>
<dbReference type="GO" id="GO:0005886">
    <property type="term" value="C:plasma membrane"/>
    <property type="evidence" value="ECO:0007669"/>
    <property type="project" value="TreeGrafter"/>
</dbReference>
<dbReference type="PRINTS" id="PR00702">
    <property type="entry name" value="ACRIFLAVINRP"/>
</dbReference>
<dbReference type="SUPFAM" id="SSF82714">
    <property type="entry name" value="Multidrug efflux transporter AcrB TolC docking domain, DN and DC subdomains"/>
    <property type="match status" value="2"/>
</dbReference>
<dbReference type="Gene3D" id="1.20.1640.10">
    <property type="entry name" value="Multidrug efflux transporter AcrB transmembrane domain"/>
    <property type="match status" value="2"/>
</dbReference>
<dbReference type="AlphaFoldDB" id="A0A643FCG0"/>
<gene>
    <name evidence="2" type="ORF">F7Q92_10900</name>
</gene>
<feature type="transmembrane region" description="Helical" evidence="1">
    <location>
        <begin position="486"/>
        <end position="507"/>
    </location>
</feature>
<dbReference type="Gene3D" id="3.30.70.1430">
    <property type="entry name" value="Multidrug efflux transporter AcrB pore domain"/>
    <property type="match status" value="2"/>
</dbReference>
<feature type="transmembrane region" description="Helical" evidence="1">
    <location>
        <begin position="1009"/>
        <end position="1033"/>
    </location>
</feature>
<feature type="transmembrane region" description="Helical" evidence="1">
    <location>
        <begin position="909"/>
        <end position="929"/>
    </location>
</feature>
<keyword evidence="1" id="KW-0812">Transmembrane</keyword>
<comment type="caution">
    <text evidence="2">The sequence shown here is derived from an EMBL/GenBank/DDBJ whole genome shotgun (WGS) entry which is preliminary data.</text>
</comment>
<dbReference type="InterPro" id="IPR027463">
    <property type="entry name" value="AcrB_DN_DC_subdom"/>
</dbReference>
<evidence type="ECO:0000313" key="3">
    <source>
        <dbReference type="Proteomes" id="UP000430120"/>
    </source>
</evidence>
<dbReference type="EMBL" id="VZPB01000022">
    <property type="protein sequence ID" value="KAB0582087.1"/>
    <property type="molecule type" value="Genomic_DNA"/>
</dbReference>
<feature type="transmembrane region" description="Helical" evidence="1">
    <location>
        <begin position="883"/>
        <end position="902"/>
    </location>
</feature>
<dbReference type="SUPFAM" id="SSF82866">
    <property type="entry name" value="Multidrug efflux transporter AcrB transmembrane domain"/>
    <property type="match status" value="2"/>
</dbReference>
<dbReference type="OrthoDB" id="9757940at2"/>
<protein>
    <submittedName>
        <fullName evidence="2">Efflux RND transporter permease subunit</fullName>
    </submittedName>
</protein>
<dbReference type="PANTHER" id="PTHR32063:SF18">
    <property type="entry name" value="CATION EFFLUX SYSTEM PROTEIN"/>
    <property type="match status" value="1"/>
</dbReference>
<dbReference type="Pfam" id="PF00873">
    <property type="entry name" value="ACR_tran"/>
    <property type="match status" value="1"/>
</dbReference>
<dbReference type="SUPFAM" id="SSF82693">
    <property type="entry name" value="Multidrug efflux transporter AcrB pore domain, PN1, PN2, PC1 and PC2 subdomains"/>
    <property type="match status" value="2"/>
</dbReference>
<reference evidence="2 3" key="1">
    <citation type="submission" date="2019-09" db="EMBL/GenBank/DDBJ databases">
        <title>Draft genome sequences of 48 bacterial type strains from the CCUG.</title>
        <authorList>
            <person name="Tunovic T."/>
            <person name="Pineiro-Iglesias B."/>
            <person name="Unosson C."/>
            <person name="Inganas E."/>
            <person name="Ohlen M."/>
            <person name="Cardew S."/>
            <person name="Jensie-Markopoulos S."/>
            <person name="Salva-Serra F."/>
            <person name="Jaen-Luchoro D."/>
            <person name="Karlsson R."/>
            <person name="Svensson-Stadler L."/>
            <person name="Chun J."/>
            <person name="Moore E."/>
        </authorList>
    </citation>
    <scope>NUCLEOTIDE SEQUENCE [LARGE SCALE GENOMIC DNA]</scope>
    <source>
        <strain evidence="2 3">CCUG 30977</strain>
    </source>
</reference>
<feature type="transmembrane region" description="Helical" evidence="1">
    <location>
        <begin position="351"/>
        <end position="372"/>
    </location>
</feature>
<feature type="transmembrane region" description="Helical" evidence="1">
    <location>
        <begin position="412"/>
        <end position="432"/>
    </location>
</feature>
<evidence type="ECO:0000313" key="2">
    <source>
        <dbReference type="EMBL" id="KAB0582087.1"/>
    </source>
</evidence>
<dbReference type="Gene3D" id="3.30.70.1440">
    <property type="entry name" value="Multidrug efflux transporter AcrB pore domain"/>
    <property type="match status" value="1"/>
</dbReference>
<accession>A0A643FCG0</accession>
<feature type="transmembrane region" description="Helical" evidence="1">
    <location>
        <begin position="984"/>
        <end position="1003"/>
    </location>
</feature>
<dbReference type="RefSeq" id="WP_151124170.1">
    <property type="nucleotide sequence ID" value="NZ_CP088081.1"/>
</dbReference>
<keyword evidence="1" id="KW-1133">Transmembrane helix</keyword>
<dbReference type="InterPro" id="IPR001036">
    <property type="entry name" value="Acrflvin-R"/>
</dbReference>
<dbReference type="Gene3D" id="3.30.70.1320">
    <property type="entry name" value="Multidrug efflux transporter AcrB pore domain like"/>
    <property type="match status" value="1"/>
</dbReference>
<feature type="transmembrane region" description="Helical" evidence="1">
    <location>
        <begin position="452"/>
        <end position="474"/>
    </location>
</feature>
<keyword evidence="1" id="KW-0472">Membrane</keyword>
<dbReference type="Proteomes" id="UP000430120">
    <property type="component" value="Unassembled WGS sequence"/>
</dbReference>
<feature type="transmembrane region" description="Helical" evidence="1">
    <location>
        <begin position="935"/>
        <end position="956"/>
    </location>
</feature>
<keyword evidence="3" id="KW-1185">Reference proteome</keyword>
<feature type="transmembrane region" description="Helical" evidence="1">
    <location>
        <begin position="550"/>
        <end position="570"/>
    </location>
</feature>
<evidence type="ECO:0000256" key="1">
    <source>
        <dbReference type="SAM" id="Phobius"/>
    </source>
</evidence>
<proteinExistence type="predicted"/>